<reference evidence="2" key="1">
    <citation type="submission" date="2020-01" db="EMBL/GenBank/DDBJ databases">
        <authorList>
            <person name="Meier V. D."/>
            <person name="Meier V D."/>
        </authorList>
    </citation>
    <scope>NUCLEOTIDE SEQUENCE</scope>
    <source>
        <strain evidence="2">HLG_WM_MAG_10</strain>
    </source>
</reference>
<evidence type="ECO:0008006" key="3">
    <source>
        <dbReference type="Google" id="ProtNLM"/>
    </source>
</evidence>
<evidence type="ECO:0000313" key="2">
    <source>
        <dbReference type="EMBL" id="CAA6814998.1"/>
    </source>
</evidence>
<name>A0A6S6TJG7_9BACT</name>
<proteinExistence type="predicted"/>
<dbReference type="PANTHER" id="PTHR40940:SF2">
    <property type="entry name" value="BATD"/>
    <property type="match status" value="1"/>
</dbReference>
<evidence type="ECO:0000256" key="1">
    <source>
        <dbReference type="SAM" id="Phobius"/>
    </source>
</evidence>
<organism evidence="2">
    <name type="scientific">uncultured Aureispira sp</name>
    <dbReference type="NCBI Taxonomy" id="1331704"/>
    <lineage>
        <taxon>Bacteria</taxon>
        <taxon>Pseudomonadati</taxon>
        <taxon>Bacteroidota</taxon>
        <taxon>Saprospiria</taxon>
        <taxon>Saprospirales</taxon>
        <taxon>Saprospiraceae</taxon>
        <taxon>Aureispira</taxon>
        <taxon>environmental samples</taxon>
    </lineage>
</organism>
<dbReference type="AlphaFoldDB" id="A0A6S6TJG7"/>
<keyword evidence="1" id="KW-0472">Membrane</keyword>
<protein>
    <recommendedName>
        <fullName evidence="3">BatD</fullName>
    </recommendedName>
</protein>
<keyword evidence="1" id="KW-1133">Transmembrane helix</keyword>
<accession>A0A6S6TJG7</accession>
<dbReference type="Pfam" id="PF13584">
    <property type="entry name" value="BatD"/>
    <property type="match status" value="2"/>
</dbReference>
<dbReference type="EMBL" id="CACVAQ010000223">
    <property type="protein sequence ID" value="CAA6814998.1"/>
    <property type="molecule type" value="Genomic_DNA"/>
</dbReference>
<keyword evidence="1" id="KW-0812">Transmembrane</keyword>
<dbReference type="PANTHER" id="PTHR40940">
    <property type="entry name" value="PROTEIN BATD-RELATED"/>
    <property type="match status" value="1"/>
</dbReference>
<feature type="transmembrane region" description="Helical" evidence="1">
    <location>
        <begin position="416"/>
        <end position="438"/>
    </location>
</feature>
<sequence length="564" mass="62194">MGQKVSFEAICNAREVLVGNPIEVTFQLRNAKVKKIEPPNFNGLKAQGPNIGQSFSYVNGRSSTNETYSYYLVANKPGTYKVGAAKVITNQGKTLKSKPLTIKVVDRPSADDNSALAGRVFLRTELSNTDAVVGEQVVVDIRIYTQVGIEQTEMVQEPTFEDMYTRDLRSFADRPEIVVVEGAQYYTQIIRRIIIFPTKPGVVVVDPAIINIGIASNRGVGMFNPFALESYTIESSAVELNVRALGGAVSGFSGAVGSYEMQAHVSKNKITSDDVVELTMRIRGQGDIKQILAPNIGGDKQYFEQFKPNINEDIREGSGLWGGVKEFQYVLNPKATGTFTIKPKFVYFDTKEKKFVTIDTTITIDVVPGKNKLPTKAAYVGTGDAPIVIEEIKPEDLIGFKAPLTKAQFTTEKQGFFLGSFLFWGLTLLPFVGLMGFLQWKKKQVDLNAISDWERKRNNASSEASIRLKAAKNALDQGASQLFFNEISKALLGFVSDKYNIPTVELTKDNVRQKLGAQDIAADKIDSLVQILQTSEMALFAGLSNSESMGKVYQESTDLIQLMR</sequence>
<gene>
    <name evidence="2" type="ORF">HELGO_WM16602</name>
</gene>
<dbReference type="InterPro" id="IPR025738">
    <property type="entry name" value="BatD"/>
</dbReference>